<evidence type="ECO:0000313" key="2">
    <source>
        <dbReference type="EMBL" id="MCL3994947.1"/>
    </source>
</evidence>
<protein>
    <submittedName>
        <fullName evidence="2">PadR family transcriptional regulator</fullName>
    </submittedName>
</protein>
<accession>A0ABT0NU06</accession>
<dbReference type="RefSeq" id="WP_030775232.1">
    <property type="nucleotide sequence ID" value="NZ_JAMCCK010000021.1"/>
</dbReference>
<dbReference type="Pfam" id="PF03551">
    <property type="entry name" value="PadR"/>
    <property type="match status" value="1"/>
</dbReference>
<feature type="domain" description="Transcription regulator PadR N-terminal" evidence="1">
    <location>
        <begin position="36"/>
        <end position="83"/>
    </location>
</feature>
<name>A0ABT0NU06_9ACTN</name>
<dbReference type="SUPFAM" id="SSF46785">
    <property type="entry name" value="Winged helix' DNA-binding domain"/>
    <property type="match status" value="1"/>
</dbReference>
<dbReference type="Proteomes" id="UP001202052">
    <property type="component" value="Unassembled WGS sequence"/>
</dbReference>
<dbReference type="PANTHER" id="PTHR33169:SF14">
    <property type="entry name" value="TRANSCRIPTIONAL REGULATOR RV3488"/>
    <property type="match status" value="1"/>
</dbReference>
<dbReference type="PANTHER" id="PTHR33169">
    <property type="entry name" value="PADR-FAMILY TRANSCRIPTIONAL REGULATOR"/>
    <property type="match status" value="1"/>
</dbReference>
<dbReference type="InterPro" id="IPR052509">
    <property type="entry name" value="Metal_resp_DNA-bind_regulator"/>
</dbReference>
<dbReference type="EMBL" id="JAMCCK010000021">
    <property type="protein sequence ID" value="MCL3994947.1"/>
    <property type="molecule type" value="Genomic_DNA"/>
</dbReference>
<dbReference type="InterPro" id="IPR036390">
    <property type="entry name" value="WH_DNA-bd_sf"/>
</dbReference>
<organism evidence="2 3">
    <name type="scientific">Streptomyces lavenduligriseus</name>
    <dbReference type="NCBI Taxonomy" id="67315"/>
    <lineage>
        <taxon>Bacteria</taxon>
        <taxon>Bacillati</taxon>
        <taxon>Actinomycetota</taxon>
        <taxon>Actinomycetes</taxon>
        <taxon>Kitasatosporales</taxon>
        <taxon>Streptomycetaceae</taxon>
        <taxon>Streptomyces</taxon>
    </lineage>
</organism>
<comment type="caution">
    <text evidence="2">The sequence shown here is derived from an EMBL/GenBank/DDBJ whole genome shotgun (WGS) entry which is preliminary data.</text>
</comment>
<dbReference type="InterPro" id="IPR036388">
    <property type="entry name" value="WH-like_DNA-bd_sf"/>
</dbReference>
<reference evidence="2 3" key="1">
    <citation type="submission" date="2022-05" db="EMBL/GenBank/DDBJ databases">
        <title>Genome Resource of Streptomyces lavenduligriseus GA1-1, a Strain with Broad-Spectrum Antifungal Activity against Phytopathogenic Fungi.</title>
        <authorList>
            <person name="Qi D."/>
        </authorList>
    </citation>
    <scope>NUCLEOTIDE SEQUENCE [LARGE SCALE GENOMIC DNA]</scope>
    <source>
        <strain evidence="2 3">GA1-1</strain>
    </source>
</reference>
<dbReference type="InterPro" id="IPR005149">
    <property type="entry name" value="Tscrpt_reg_PadR_N"/>
</dbReference>
<proteinExistence type="predicted"/>
<dbReference type="Gene3D" id="1.10.10.10">
    <property type="entry name" value="Winged helix-like DNA-binding domain superfamily/Winged helix DNA-binding domain"/>
    <property type="match status" value="1"/>
</dbReference>
<gene>
    <name evidence="2" type="ORF">M4438_15735</name>
</gene>
<evidence type="ECO:0000313" key="3">
    <source>
        <dbReference type="Proteomes" id="UP001202052"/>
    </source>
</evidence>
<sequence>MPPIRLTRPTLEVLKVLMASKPDDPAWGLKICLEAQLGSGTVYPILERLERNGWITATEESGPHPGRPARRYYALTSAGAQFTREAFAARSITLRPAFGEGNSL</sequence>
<keyword evidence="3" id="KW-1185">Reference proteome</keyword>
<evidence type="ECO:0000259" key="1">
    <source>
        <dbReference type="Pfam" id="PF03551"/>
    </source>
</evidence>